<organism evidence="2 3">
    <name type="scientific">Athelia psychrophila</name>
    <dbReference type="NCBI Taxonomy" id="1759441"/>
    <lineage>
        <taxon>Eukaryota</taxon>
        <taxon>Fungi</taxon>
        <taxon>Dikarya</taxon>
        <taxon>Basidiomycota</taxon>
        <taxon>Agaricomycotina</taxon>
        <taxon>Agaricomycetes</taxon>
        <taxon>Agaricomycetidae</taxon>
        <taxon>Atheliales</taxon>
        <taxon>Atheliaceae</taxon>
        <taxon>Athelia</taxon>
    </lineage>
</organism>
<reference evidence="2 3" key="1">
    <citation type="journal article" date="2016" name="Mol. Biol. Evol.">
        <title>Comparative Genomics of Early-Diverging Mushroom-Forming Fungi Provides Insights into the Origins of Lignocellulose Decay Capabilities.</title>
        <authorList>
            <person name="Nagy L.G."/>
            <person name="Riley R."/>
            <person name="Tritt A."/>
            <person name="Adam C."/>
            <person name="Daum C."/>
            <person name="Floudas D."/>
            <person name="Sun H."/>
            <person name="Yadav J.S."/>
            <person name="Pangilinan J."/>
            <person name="Larsson K.H."/>
            <person name="Matsuura K."/>
            <person name="Barry K."/>
            <person name="Labutti K."/>
            <person name="Kuo R."/>
            <person name="Ohm R.A."/>
            <person name="Bhattacharya S.S."/>
            <person name="Shirouzu T."/>
            <person name="Yoshinaga Y."/>
            <person name="Martin F.M."/>
            <person name="Grigoriev I.V."/>
            <person name="Hibbett D.S."/>
        </authorList>
    </citation>
    <scope>NUCLEOTIDE SEQUENCE [LARGE SCALE GENOMIC DNA]</scope>
    <source>
        <strain evidence="2 3">CBS 109695</strain>
    </source>
</reference>
<dbReference type="AlphaFoldDB" id="A0A166X242"/>
<evidence type="ECO:0000256" key="1">
    <source>
        <dbReference type="SAM" id="Phobius"/>
    </source>
</evidence>
<keyword evidence="1" id="KW-1133">Transmembrane helix</keyword>
<feature type="transmembrane region" description="Helical" evidence="1">
    <location>
        <begin position="12"/>
        <end position="31"/>
    </location>
</feature>
<dbReference type="Proteomes" id="UP000076532">
    <property type="component" value="Unassembled WGS sequence"/>
</dbReference>
<evidence type="ECO:0000313" key="3">
    <source>
        <dbReference type="Proteomes" id="UP000076532"/>
    </source>
</evidence>
<gene>
    <name evidence="2" type="ORF">FIBSPDRAFT_809535</name>
</gene>
<keyword evidence="1" id="KW-0472">Membrane</keyword>
<sequence length="135" mass="15328">MLGLPSSAGPTYMVPGSVNGIAILHPSVLILTKLKRWAVNYTSTRPKTIRKNRSDQKDIEFMINWLSGEKMLIGFDSYQGKSKGELLAMVRQYHDRFLDNEVLTGSLKSLMQPDEWTEMLRLPMTEQESTIPPVD</sequence>
<protein>
    <submittedName>
        <fullName evidence="2">Uncharacterized protein</fullName>
    </submittedName>
</protein>
<dbReference type="EMBL" id="KV417480">
    <property type="protein sequence ID" value="KZP34349.1"/>
    <property type="molecule type" value="Genomic_DNA"/>
</dbReference>
<name>A0A166X242_9AGAM</name>
<proteinExistence type="predicted"/>
<keyword evidence="1" id="KW-0812">Transmembrane</keyword>
<dbReference type="STRING" id="436010.A0A166X242"/>
<evidence type="ECO:0000313" key="2">
    <source>
        <dbReference type="EMBL" id="KZP34349.1"/>
    </source>
</evidence>
<dbReference type="OrthoDB" id="10066232at2759"/>
<accession>A0A166X242</accession>
<keyword evidence="3" id="KW-1185">Reference proteome</keyword>